<dbReference type="EMBL" id="CAJFDH010000004">
    <property type="protein sequence ID" value="CAD5218527.1"/>
    <property type="molecule type" value="Genomic_DNA"/>
</dbReference>
<keyword evidence="3" id="KW-0235">DNA replication</keyword>
<evidence type="ECO:0000256" key="3">
    <source>
        <dbReference type="ARBA" id="ARBA00022705"/>
    </source>
</evidence>
<evidence type="ECO:0000313" key="7">
    <source>
        <dbReference type="Proteomes" id="UP000614601"/>
    </source>
</evidence>
<gene>
    <name evidence="6" type="ORF">BOKJ2_LOCUS7737</name>
</gene>
<accession>A0A811KTE3</accession>
<comment type="similarity">
    <text evidence="2">Belongs to the CDC45 family.</text>
</comment>
<evidence type="ECO:0000256" key="4">
    <source>
        <dbReference type="ARBA" id="ARBA00023242"/>
    </source>
</evidence>
<dbReference type="PANTHER" id="PTHR10507">
    <property type="entry name" value="CDC45-RELATED PROTEIN"/>
    <property type="match status" value="1"/>
</dbReference>
<keyword evidence="4" id="KW-0539">Nucleus</keyword>
<evidence type="ECO:0000256" key="2">
    <source>
        <dbReference type="ARBA" id="ARBA00010727"/>
    </source>
</evidence>
<dbReference type="Proteomes" id="UP000614601">
    <property type="component" value="Unassembled WGS sequence"/>
</dbReference>
<dbReference type="GO" id="GO:0000727">
    <property type="term" value="P:double-strand break repair via break-induced replication"/>
    <property type="evidence" value="ECO:0007669"/>
    <property type="project" value="TreeGrafter"/>
</dbReference>
<protein>
    <recommendedName>
        <fullName evidence="8">CDC45-like protein</fullName>
    </recommendedName>
</protein>
<dbReference type="InterPro" id="IPR003874">
    <property type="entry name" value="CDC45"/>
</dbReference>
<dbReference type="OrthoDB" id="10258882at2759"/>
<organism evidence="6 7">
    <name type="scientific">Bursaphelenchus okinawaensis</name>
    <dbReference type="NCBI Taxonomy" id="465554"/>
    <lineage>
        <taxon>Eukaryota</taxon>
        <taxon>Metazoa</taxon>
        <taxon>Ecdysozoa</taxon>
        <taxon>Nematoda</taxon>
        <taxon>Chromadorea</taxon>
        <taxon>Rhabditida</taxon>
        <taxon>Tylenchina</taxon>
        <taxon>Tylenchomorpha</taxon>
        <taxon>Aphelenchoidea</taxon>
        <taxon>Aphelenchoididae</taxon>
        <taxon>Bursaphelenchus</taxon>
    </lineage>
</organism>
<dbReference type="PANTHER" id="PTHR10507:SF0">
    <property type="entry name" value="CELL DIVISION CONTROL PROTEIN 45 HOMOLOG"/>
    <property type="match status" value="1"/>
</dbReference>
<dbReference type="Proteomes" id="UP000783686">
    <property type="component" value="Unassembled WGS sequence"/>
</dbReference>
<dbReference type="GO" id="GO:0003688">
    <property type="term" value="F:DNA replication origin binding"/>
    <property type="evidence" value="ECO:0007669"/>
    <property type="project" value="TreeGrafter"/>
</dbReference>
<dbReference type="AlphaFoldDB" id="A0A811KTE3"/>
<sequence>MLIHEDLKNNFYKKILESKQKNVIIISNHDLDALCTTVILTDLFERDEVMYSLVVIKDWVELEAAIQIFKKSSSLFVLINCGAFRSLFGLSTEILGLELYVFDCQRPVELSNVYANQVVKVICRTSEINSWNLPTLESIVDMNEESESEDENDAENRDITQIALRGIKKRNRTLWEQTRERLQWEYAVNSYIEYPSAVLMLQLAHSLGMSSAELSWCACVALTHYYVEDIISLQTYTSICVETMRTFTRLYAPRTHVKNDSTLRISFNKELPIPLYNHWTLHQSVVHDVSFITSCRLWTQQGAHKLRETYATLGIPLNECNANFHSLTSERRQEIFRIMENELIGLNTSFATFFSHFAFSRQFNSADYARITALKMDFDGKENDFKSRYFNSMEFLKKTIWNHGGNSAETDQSLKQYQKTLENITQLAFDCMRQSLFLNTNTFYALYVPDVPETELLLTSSHLLNVFMMLALRIFASIRRGFRIKKPLLVSITPRTVTEATERYCLVSGLMPLQSYMSDTERKTLIPRLFAQLHEDPNLETQFENINPNVIYVKETNRIAFFDRVEQRLR</sequence>
<proteinExistence type="inferred from homology"/>
<comment type="subcellular location">
    <subcellularLocation>
        <location evidence="1">Nucleus</location>
    </subcellularLocation>
</comment>
<reference evidence="6" key="1">
    <citation type="submission" date="2020-09" db="EMBL/GenBank/DDBJ databases">
        <authorList>
            <person name="Kikuchi T."/>
        </authorList>
    </citation>
    <scope>NUCLEOTIDE SEQUENCE</scope>
    <source>
        <strain evidence="6">SH1</strain>
    </source>
</reference>
<dbReference type="GO" id="GO:0031261">
    <property type="term" value="C:DNA replication preinitiation complex"/>
    <property type="evidence" value="ECO:0007669"/>
    <property type="project" value="TreeGrafter"/>
</dbReference>
<evidence type="ECO:0000313" key="6">
    <source>
        <dbReference type="EMBL" id="CAD5218527.1"/>
    </source>
</evidence>
<name>A0A811KTE3_9BILA</name>
<dbReference type="Pfam" id="PF02724">
    <property type="entry name" value="CDC45"/>
    <property type="match status" value="2"/>
</dbReference>
<evidence type="ECO:0000256" key="5">
    <source>
        <dbReference type="ARBA" id="ARBA00023306"/>
    </source>
</evidence>
<dbReference type="GO" id="GO:0006270">
    <property type="term" value="P:DNA replication initiation"/>
    <property type="evidence" value="ECO:0007669"/>
    <property type="project" value="InterPro"/>
</dbReference>
<dbReference type="GO" id="GO:1902977">
    <property type="term" value="P:mitotic DNA replication preinitiation complex assembly"/>
    <property type="evidence" value="ECO:0007669"/>
    <property type="project" value="TreeGrafter"/>
</dbReference>
<dbReference type="GO" id="GO:0003682">
    <property type="term" value="F:chromatin binding"/>
    <property type="evidence" value="ECO:0007669"/>
    <property type="project" value="TreeGrafter"/>
</dbReference>
<keyword evidence="5" id="KW-0131">Cell cycle</keyword>
<evidence type="ECO:0000256" key="1">
    <source>
        <dbReference type="ARBA" id="ARBA00004123"/>
    </source>
</evidence>
<dbReference type="GO" id="GO:0003697">
    <property type="term" value="F:single-stranded DNA binding"/>
    <property type="evidence" value="ECO:0007669"/>
    <property type="project" value="TreeGrafter"/>
</dbReference>
<dbReference type="EMBL" id="CAJFCW020000004">
    <property type="protein sequence ID" value="CAG9110844.1"/>
    <property type="molecule type" value="Genomic_DNA"/>
</dbReference>
<evidence type="ECO:0008006" key="8">
    <source>
        <dbReference type="Google" id="ProtNLM"/>
    </source>
</evidence>
<comment type="caution">
    <text evidence="6">The sequence shown here is derived from an EMBL/GenBank/DDBJ whole genome shotgun (WGS) entry which is preliminary data.</text>
</comment>
<keyword evidence="7" id="KW-1185">Reference proteome</keyword>